<evidence type="ECO:0000256" key="1">
    <source>
        <dbReference type="ARBA" id="ARBA00008165"/>
    </source>
</evidence>
<dbReference type="InterPro" id="IPR001347">
    <property type="entry name" value="SIS_dom"/>
</dbReference>
<sequence length="317" mass="34267">MLLHTPMKDIAKKVFEVEIESLQHVAALIDEGFDAAAKAILNSKGKLIVIGIGKSGLIGRKIAATLASTGTPSFYLHSAEAFHGDLGMVGSDDIVILISYSGETDEVLKLIPFLKWNSNTIIGITGNPESTVAKNSDYHLNVGIINEACPLKLAPTSSTTATLVMGDALAVALMEARGFQEEDFARFHPGGSLGRKLLVKVKDLMRTEALPFIDNQAAFTEVLLQMSKGRLGMVIIGDAGNVEGIITDGDLRRALLRNPDTSQLTITDMMTHSPIFLNSDELINRAEQLMIDKKITTVLVGDATTRKLEGVYQIYNQ</sequence>
<dbReference type="CDD" id="cd05014">
    <property type="entry name" value="SIS_Kpsf"/>
    <property type="match status" value="1"/>
</dbReference>
<organism evidence="8 9">
    <name type="scientific">Mucilaginibacter gynuensis</name>
    <dbReference type="NCBI Taxonomy" id="1302236"/>
    <lineage>
        <taxon>Bacteria</taxon>
        <taxon>Pseudomonadati</taxon>
        <taxon>Bacteroidota</taxon>
        <taxon>Sphingobacteriia</taxon>
        <taxon>Sphingobacteriales</taxon>
        <taxon>Sphingobacteriaceae</taxon>
        <taxon>Mucilaginibacter</taxon>
    </lineage>
</organism>
<dbReference type="PROSITE" id="PS51371">
    <property type="entry name" value="CBS"/>
    <property type="match status" value="1"/>
</dbReference>
<keyword evidence="9" id="KW-1185">Reference proteome</keyword>
<keyword evidence="3 5" id="KW-0129">CBS domain</keyword>
<evidence type="ECO:0000256" key="5">
    <source>
        <dbReference type="PROSITE-ProRule" id="PRU00703"/>
    </source>
</evidence>
<dbReference type="InterPro" id="IPR000644">
    <property type="entry name" value="CBS_dom"/>
</dbReference>
<evidence type="ECO:0000256" key="2">
    <source>
        <dbReference type="ARBA" id="ARBA00022737"/>
    </source>
</evidence>
<proteinExistence type="inferred from homology"/>
<dbReference type="EMBL" id="BAABFT010000002">
    <property type="protein sequence ID" value="GAA4313431.1"/>
    <property type="molecule type" value="Genomic_DNA"/>
</dbReference>
<dbReference type="PANTHER" id="PTHR42745">
    <property type="match status" value="1"/>
</dbReference>
<dbReference type="Gene3D" id="3.40.50.10490">
    <property type="entry name" value="Glucose-6-phosphate isomerase like protein, domain 1"/>
    <property type="match status" value="1"/>
</dbReference>
<evidence type="ECO:0000259" key="6">
    <source>
        <dbReference type="PROSITE" id="PS51371"/>
    </source>
</evidence>
<evidence type="ECO:0000259" key="7">
    <source>
        <dbReference type="PROSITE" id="PS51464"/>
    </source>
</evidence>
<dbReference type="GO" id="GO:0016853">
    <property type="term" value="F:isomerase activity"/>
    <property type="evidence" value="ECO:0007669"/>
    <property type="project" value="UniProtKB-KW"/>
</dbReference>
<dbReference type="InterPro" id="IPR004800">
    <property type="entry name" value="KdsD/KpsF-type"/>
</dbReference>
<feature type="domain" description="CBS" evidence="6">
    <location>
        <begin position="205"/>
        <end position="261"/>
    </location>
</feature>
<accession>A0ABP8FYP2</accession>
<dbReference type="NCBIfam" id="TIGR00393">
    <property type="entry name" value="kpsF"/>
    <property type="match status" value="1"/>
</dbReference>
<evidence type="ECO:0000313" key="8">
    <source>
        <dbReference type="EMBL" id="GAA4313431.1"/>
    </source>
</evidence>
<dbReference type="PIRSF" id="PIRSF004692">
    <property type="entry name" value="KdsD_KpsF"/>
    <property type="match status" value="1"/>
</dbReference>
<dbReference type="CDD" id="cd04604">
    <property type="entry name" value="CBS_pair_SIS_assoc"/>
    <property type="match status" value="1"/>
</dbReference>
<dbReference type="SUPFAM" id="SSF53697">
    <property type="entry name" value="SIS domain"/>
    <property type="match status" value="1"/>
</dbReference>
<dbReference type="Pfam" id="PF00571">
    <property type="entry name" value="CBS"/>
    <property type="match status" value="1"/>
</dbReference>
<comment type="similarity">
    <text evidence="1 4">Belongs to the SIS family. GutQ/KpsF subfamily.</text>
</comment>
<feature type="domain" description="SIS" evidence="7">
    <location>
        <begin position="36"/>
        <end position="179"/>
    </location>
</feature>
<dbReference type="InterPro" id="IPR046348">
    <property type="entry name" value="SIS_dom_sf"/>
</dbReference>
<evidence type="ECO:0000256" key="4">
    <source>
        <dbReference type="PIRNR" id="PIRNR004692"/>
    </source>
</evidence>
<keyword evidence="2" id="KW-0677">Repeat</keyword>
<evidence type="ECO:0000313" key="9">
    <source>
        <dbReference type="Proteomes" id="UP001500582"/>
    </source>
</evidence>
<dbReference type="InterPro" id="IPR050986">
    <property type="entry name" value="GutQ/KpsF_isomerases"/>
</dbReference>
<evidence type="ECO:0000256" key="3">
    <source>
        <dbReference type="ARBA" id="ARBA00023122"/>
    </source>
</evidence>
<dbReference type="PANTHER" id="PTHR42745:SF1">
    <property type="entry name" value="ARABINOSE 5-PHOSPHATE ISOMERASE KDSD"/>
    <property type="match status" value="1"/>
</dbReference>
<reference evidence="9" key="1">
    <citation type="journal article" date="2019" name="Int. J. Syst. Evol. Microbiol.">
        <title>The Global Catalogue of Microorganisms (GCM) 10K type strain sequencing project: providing services to taxonomists for standard genome sequencing and annotation.</title>
        <authorList>
            <consortium name="The Broad Institute Genomics Platform"/>
            <consortium name="The Broad Institute Genome Sequencing Center for Infectious Disease"/>
            <person name="Wu L."/>
            <person name="Ma J."/>
        </authorList>
    </citation>
    <scope>NUCLEOTIDE SEQUENCE [LARGE SCALE GENOMIC DNA]</scope>
    <source>
        <strain evidence="9">JCM 17705</strain>
    </source>
</reference>
<name>A0ABP8FYP2_9SPHI</name>
<dbReference type="Pfam" id="PF01380">
    <property type="entry name" value="SIS"/>
    <property type="match status" value="1"/>
</dbReference>
<dbReference type="Proteomes" id="UP001500582">
    <property type="component" value="Unassembled WGS sequence"/>
</dbReference>
<comment type="caution">
    <text evidence="8">The sequence shown here is derived from an EMBL/GenBank/DDBJ whole genome shotgun (WGS) entry which is preliminary data.</text>
</comment>
<gene>
    <name evidence="8" type="ORF">GCM10023149_09190</name>
</gene>
<dbReference type="InterPro" id="IPR046342">
    <property type="entry name" value="CBS_dom_sf"/>
</dbReference>
<dbReference type="PROSITE" id="PS51464">
    <property type="entry name" value="SIS"/>
    <property type="match status" value="1"/>
</dbReference>
<dbReference type="Gene3D" id="3.10.580.10">
    <property type="entry name" value="CBS-domain"/>
    <property type="match status" value="1"/>
</dbReference>
<keyword evidence="8" id="KW-0413">Isomerase</keyword>
<protein>
    <submittedName>
        <fullName evidence="8">KpsF/GutQ family sugar-phosphate isomerase</fullName>
    </submittedName>
</protein>
<dbReference type="InterPro" id="IPR035474">
    <property type="entry name" value="SIS_Kpsf"/>
</dbReference>